<dbReference type="RefSeq" id="WP_172247548.1">
    <property type="nucleotide sequence ID" value="NZ_BMDD01000009.1"/>
</dbReference>
<protein>
    <recommendedName>
        <fullName evidence="4">DUF3993 domain-containing protein</fullName>
    </recommendedName>
</protein>
<reference evidence="3" key="1">
    <citation type="journal article" date="2019" name="Int. J. Syst. Evol. Microbiol.">
        <title>The Global Catalogue of Microorganisms (GCM) 10K type strain sequencing project: providing services to taxonomists for standard genome sequencing and annotation.</title>
        <authorList>
            <consortium name="The Broad Institute Genomics Platform"/>
            <consortium name="The Broad Institute Genome Sequencing Center for Infectious Disease"/>
            <person name="Wu L."/>
            <person name="Ma J."/>
        </authorList>
    </citation>
    <scope>NUCLEOTIDE SEQUENCE [LARGE SCALE GENOMIC DNA]</scope>
    <source>
        <strain evidence="3">CCM 8702</strain>
    </source>
</reference>
<feature type="signal peptide" evidence="1">
    <location>
        <begin position="1"/>
        <end position="31"/>
    </location>
</feature>
<organism evidence="2 3">
    <name type="scientific">Saccharibacillus endophyticus</name>
    <dbReference type="NCBI Taxonomy" id="2060666"/>
    <lineage>
        <taxon>Bacteria</taxon>
        <taxon>Bacillati</taxon>
        <taxon>Bacillota</taxon>
        <taxon>Bacilli</taxon>
        <taxon>Bacillales</taxon>
        <taxon>Paenibacillaceae</taxon>
        <taxon>Saccharibacillus</taxon>
    </lineage>
</organism>
<gene>
    <name evidence="2" type="ORF">GCM10007362_49090</name>
</gene>
<sequence length="223" mass="24382">MDKSTNWRIGAASFLLTAAFLTGSSAVPVQAAAAMDSGTNEQTVSAVSSNPPAALKKEIMREANLALRALKDRDFETLADMAAPSGIRFSPYAYIGVGADLVLTPQQIREAWDNRKPYIWGLYDGSGEVIRLDFRGYYDRFLNNLPYTAPDGVGYNRIIGSGNTVSNLNEVYPDARFVEFYVKGGRSGIGNVGGMDWGSLRFVFEQKQGEWKLSGIVSDGWTI</sequence>
<evidence type="ECO:0008006" key="4">
    <source>
        <dbReference type="Google" id="ProtNLM"/>
    </source>
</evidence>
<name>A0ABQ2AA85_9BACL</name>
<keyword evidence="3" id="KW-1185">Reference proteome</keyword>
<dbReference type="Proteomes" id="UP000605427">
    <property type="component" value="Unassembled WGS sequence"/>
</dbReference>
<comment type="caution">
    <text evidence="2">The sequence shown here is derived from an EMBL/GenBank/DDBJ whole genome shotgun (WGS) entry which is preliminary data.</text>
</comment>
<keyword evidence="1" id="KW-0732">Signal</keyword>
<evidence type="ECO:0000313" key="2">
    <source>
        <dbReference type="EMBL" id="GGH87297.1"/>
    </source>
</evidence>
<proteinExistence type="predicted"/>
<evidence type="ECO:0000313" key="3">
    <source>
        <dbReference type="Proteomes" id="UP000605427"/>
    </source>
</evidence>
<feature type="chain" id="PRO_5045747198" description="DUF3993 domain-containing protein" evidence="1">
    <location>
        <begin position="32"/>
        <end position="223"/>
    </location>
</feature>
<evidence type="ECO:0000256" key="1">
    <source>
        <dbReference type="SAM" id="SignalP"/>
    </source>
</evidence>
<dbReference type="EMBL" id="BMDD01000009">
    <property type="protein sequence ID" value="GGH87297.1"/>
    <property type="molecule type" value="Genomic_DNA"/>
</dbReference>
<accession>A0ABQ2AA85</accession>